<proteinExistence type="predicted"/>
<gene>
    <name evidence="1" type="ORF">ECEC1870_1710</name>
</gene>
<comment type="caution">
    <text evidence="1">The sequence shown here is derived from an EMBL/GenBank/DDBJ whole genome shotgun (WGS) entry which is preliminary data.</text>
</comment>
<protein>
    <submittedName>
        <fullName evidence="1">Uncharacterized protein</fullName>
    </submittedName>
</protein>
<dbReference type="AlphaFoldDB" id="A0AAV3HD34"/>
<evidence type="ECO:0000313" key="1">
    <source>
        <dbReference type="EMBL" id="EKJ46942.1"/>
    </source>
</evidence>
<dbReference type="Proteomes" id="UP000006789">
    <property type="component" value="Unassembled WGS sequence"/>
</dbReference>
<accession>A0AAV3HD34</accession>
<reference evidence="1 2" key="1">
    <citation type="submission" date="2012-06" db="EMBL/GenBank/DDBJ databases">
        <title>Genomic anatomy of Escherichia coli O157:H7 outbreaks.</title>
        <authorList>
            <person name="Eppinger M."/>
            <person name="Daugherty S."/>
            <person name="Agrawal S."/>
            <person name="Galens K."/>
            <person name="Tallon L."/>
            <person name="Shefchek K."/>
            <person name="Parankush S."/>
            <person name="Cebula T.A."/>
            <person name="Feng P."/>
            <person name="Soderlund R."/>
            <person name="Mammel M.K."/>
            <person name="DebRoy C."/>
            <person name="Dudley E.G."/>
            <person name="Tarr P.I."/>
            <person name="Fraser-Liggett C."/>
            <person name="Ravel J."/>
        </authorList>
    </citation>
    <scope>NUCLEOTIDE SEQUENCE [LARGE SCALE GENOMIC DNA]</scope>
    <source>
        <strain evidence="1 2">EC1870</strain>
    </source>
</reference>
<evidence type="ECO:0000313" key="2">
    <source>
        <dbReference type="Proteomes" id="UP000006789"/>
    </source>
</evidence>
<dbReference type="EMBL" id="AMVG01000241">
    <property type="protein sequence ID" value="EKJ46942.1"/>
    <property type="molecule type" value="Genomic_DNA"/>
</dbReference>
<name>A0AAV3HD34_ECOLX</name>
<sequence length="39" mass="4838">MIFCQIDWLIIWDRFAWLLIFISKKKPSRRALKRLAQCE</sequence>
<organism evidence="1 2">
    <name type="scientific">Escherichia coli EC1870</name>
    <dbReference type="NCBI Taxonomy" id="1005554"/>
    <lineage>
        <taxon>Bacteria</taxon>
        <taxon>Pseudomonadati</taxon>
        <taxon>Pseudomonadota</taxon>
        <taxon>Gammaproteobacteria</taxon>
        <taxon>Enterobacterales</taxon>
        <taxon>Enterobacteriaceae</taxon>
        <taxon>Escherichia</taxon>
    </lineage>
</organism>